<organism evidence="1 2">
    <name type="scientific">Artomyces pyxidatus</name>
    <dbReference type="NCBI Taxonomy" id="48021"/>
    <lineage>
        <taxon>Eukaryota</taxon>
        <taxon>Fungi</taxon>
        <taxon>Dikarya</taxon>
        <taxon>Basidiomycota</taxon>
        <taxon>Agaricomycotina</taxon>
        <taxon>Agaricomycetes</taxon>
        <taxon>Russulales</taxon>
        <taxon>Auriscalpiaceae</taxon>
        <taxon>Artomyces</taxon>
    </lineage>
</organism>
<name>A0ACB8SFU7_9AGAM</name>
<dbReference type="Proteomes" id="UP000814140">
    <property type="component" value="Unassembled WGS sequence"/>
</dbReference>
<proteinExistence type="predicted"/>
<reference evidence="1" key="2">
    <citation type="journal article" date="2022" name="New Phytol.">
        <title>Evolutionary transition to the ectomycorrhizal habit in the genomes of a hyperdiverse lineage of mushroom-forming fungi.</title>
        <authorList>
            <person name="Looney B."/>
            <person name="Miyauchi S."/>
            <person name="Morin E."/>
            <person name="Drula E."/>
            <person name="Courty P.E."/>
            <person name="Kohler A."/>
            <person name="Kuo A."/>
            <person name="LaButti K."/>
            <person name="Pangilinan J."/>
            <person name="Lipzen A."/>
            <person name="Riley R."/>
            <person name="Andreopoulos W."/>
            <person name="He G."/>
            <person name="Johnson J."/>
            <person name="Nolan M."/>
            <person name="Tritt A."/>
            <person name="Barry K.W."/>
            <person name="Grigoriev I.V."/>
            <person name="Nagy L.G."/>
            <person name="Hibbett D."/>
            <person name="Henrissat B."/>
            <person name="Matheny P.B."/>
            <person name="Labbe J."/>
            <person name="Martin F.M."/>
        </authorList>
    </citation>
    <scope>NUCLEOTIDE SEQUENCE</scope>
    <source>
        <strain evidence="1">HHB10654</strain>
    </source>
</reference>
<evidence type="ECO:0000313" key="1">
    <source>
        <dbReference type="EMBL" id="KAI0055147.1"/>
    </source>
</evidence>
<gene>
    <name evidence="1" type="ORF">BV25DRAFT_1922061</name>
</gene>
<sequence length="276" mass="30160">MALIRAFLTRRHSSFDTLTLNTATPGVHELYAFLSDNGQRRHPMHIGCVFMSEREDGAPSEGSEEPRSSSTGAAAESHNTSLNNPTPQSRNSCEEQGGNSHADGMHQSDDKTQRGSVQPHDDQGSGLPDVKDFINDDPPIFARACPVDKPEGRRGDEQSRQQSVQVHSSSNKQATSTSSSAISATLPVPASDPMEGLYPGESEDELEHHTKPSEPLCGSMDAPMNSKIVTDTGTWYKWTQCVFDDNGSLEVLSEQSSQIRDVVREANMMQMPQILF</sequence>
<evidence type="ECO:0000313" key="2">
    <source>
        <dbReference type="Proteomes" id="UP000814140"/>
    </source>
</evidence>
<accession>A0ACB8SFU7</accession>
<comment type="caution">
    <text evidence="1">The sequence shown here is derived from an EMBL/GenBank/DDBJ whole genome shotgun (WGS) entry which is preliminary data.</text>
</comment>
<dbReference type="EMBL" id="MU277308">
    <property type="protein sequence ID" value="KAI0055147.1"/>
    <property type="molecule type" value="Genomic_DNA"/>
</dbReference>
<reference evidence="1" key="1">
    <citation type="submission" date="2021-03" db="EMBL/GenBank/DDBJ databases">
        <authorList>
            <consortium name="DOE Joint Genome Institute"/>
            <person name="Ahrendt S."/>
            <person name="Looney B.P."/>
            <person name="Miyauchi S."/>
            <person name="Morin E."/>
            <person name="Drula E."/>
            <person name="Courty P.E."/>
            <person name="Chicoki N."/>
            <person name="Fauchery L."/>
            <person name="Kohler A."/>
            <person name="Kuo A."/>
            <person name="Labutti K."/>
            <person name="Pangilinan J."/>
            <person name="Lipzen A."/>
            <person name="Riley R."/>
            <person name="Andreopoulos W."/>
            <person name="He G."/>
            <person name="Johnson J."/>
            <person name="Barry K.W."/>
            <person name="Grigoriev I.V."/>
            <person name="Nagy L."/>
            <person name="Hibbett D."/>
            <person name="Henrissat B."/>
            <person name="Matheny P.B."/>
            <person name="Labbe J."/>
            <person name="Martin F."/>
        </authorList>
    </citation>
    <scope>NUCLEOTIDE SEQUENCE</scope>
    <source>
        <strain evidence="1">HHB10654</strain>
    </source>
</reference>
<protein>
    <submittedName>
        <fullName evidence="1">Uncharacterized protein</fullName>
    </submittedName>
</protein>
<keyword evidence="2" id="KW-1185">Reference proteome</keyword>